<sequence length="312" mass="32528">MYKTPSTTTILLTILISLTIPPSIQAAFPKFKQPDPPPVPNIPKINVPVPGGPPKIPPAYIPVGDRIDVPQARIDQNIGSLEQRLQAAGFGLDVAGAAIDVVNAILATTKISTSVDVPTGTLFDGSRTTTTPSLPTTSYLACVRYASRLNSCASATSSFYSLPASAQASCACYTKVSTTDYVSCGVSSHQAVEPTALAISNFDSPANTCHEYIEALGYSNAAKALSGRMGNLTVLGAGFCANVDEDVKRSRNGSQGLDPTKPITMMGPCEAISPSPSRGSSTSRAAMLNTFDHAVLLTVPAIIASMAFLVFK</sequence>
<dbReference type="OrthoDB" id="3799764at2759"/>
<dbReference type="Proteomes" id="UP000700596">
    <property type="component" value="Unassembled WGS sequence"/>
</dbReference>
<comment type="caution">
    <text evidence="3">The sequence shown here is derived from an EMBL/GenBank/DDBJ whole genome shotgun (WGS) entry which is preliminary data.</text>
</comment>
<keyword evidence="1" id="KW-1133">Transmembrane helix</keyword>
<evidence type="ECO:0000313" key="3">
    <source>
        <dbReference type="EMBL" id="KAH7130144.1"/>
    </source>
</evidence>
<feature type="chain" id="PRO_5040334486" evidence="2">
    <location>
        <begin position="27"/>
        <end position="312"/>
    </location>
</feature>
<evidence type="ECO:0000313" key="4">
    <source>
        <dbReference type="Proteomes" id="UP000700596"/>
    </source>
</evidence>
<keyword evidence="1" id="KW-0812">Transmembrane</keyword>
<proteinExistence type="predicted"/>
<reference evidence="3" key="1">
    <citation type="journal article" date="2021" name="Nat. Commun.">
        <title>Genetic determinants of endophytism in the Arabidopsis root mycobiome.</title>
        <authorList>
            <person name="Mesny F."/>
            <person name="Miyauchi S."/>
            <person name="Thiergart T."/>
            <person name="Pickel B."/>
            <person name="Atanasova L."/>
            <person name="Karlsson M."/>
            <person name="Huettel B."/>
            <person name="Barry K.W."/>
            <person name="Haridas S."/>
            <person name="Chen C."/>
            <person name="Bauer D."/>
            <person name="Andreopoulos W."/>
            <person name="Pangilinan J."/>
            <person name="LaButti K."/>
            <person name="Riley R."/>
            <person name="Lipzen A."/>
            <person name="Clum A."/>
            <person name="Drula E."/>
            <person name="Henrissat B."/>
            <person name="Kohler A."/>
            <person name="Grigoriev I.V."/>
            <person name="Martin F.M."/>
            <person name="Hacquard S."/>
        </authorList>
    </citation>
    <scope>NUCLEOTIDE SEQUENCE</scope>
    <source>
        <strain evidence="3">MPI-CAGE-CH-0243</strain>
    </source>
</reference>
<keyword evidence="2" id="KW-0732">Signal</keyword>
<keyword evidence="4" id="KW-1185">Reference proteome</keyword>
<organism evidence="3 4">
    <name type="scientific">Dendryphion nanum</name>
    <dbReference type="NCBI Taxonomy" id="256645"/>
    <lineage>
        <taxon>Eukaryota</taxon>
        <taxon>Fungi</taxon>
        <taxon>Dikarya</taxon>
        <taxon>Ascomycota</taxon>
        <taxon>Pezizomycotina</taxon>
        <taxon>Dothideomycetes</taxon>
        <taxon>Pleosporomycetidae</taxon>
        <taxon>Pleosporales</taxon>
        <taxon>Torulaceae</taxon>
        <taxon>Dendryphion</taxon>
    </lineage>
</organism>
<protein>
    <submittedName>
        <fullName evidence="3">Uncharacterized protein</fullName>
    </submittedName>
</protein>
<feature type="signal peptide" evidence="2">
    <location>
        <begin position="1"/>
        <end position="26"/>
    </location>
</feature>
<feature type="transmembrane region" description="Helical" evidence="1">
    <location>
        <begin position="293"/>
        <end position="311"/>
    </location>
</feature>
<dbReference type="EMBL" id="JAGMWT010000004">
    <property type="protein sequence ID" value="KAH7130144.1"/>
    <property type="molecule type" value="Genomic_DNA"/>
</dbReference>
<keyword evidence="1" id="KW-0472">Membrane</keyword>
<evidence type="ECO:0000256" key="2">
    <source>
        <dbReference type="SAM" id="SignalP"/>
    </source>
</evidence>
<accession>A0A9P9IT84</accession>
<name>A0A9P9IT84_9PLEO</name>
<gene>
    <name evidence="3" type="ORF">B0J11DRAFT_602367</name>
</gene>
<evidence type="ECO:0000256" key="1">
    <source>
        <dbReference type="SAM" id="Phobius"/>
    </source>
</evidence>
<dbReference type="AlphaFoldDB" id="A0A9P9IT84"/>